<dbReference type="GO" id="GO:0005764">
    <property type="term" value="C:lysosome"/>
    <property type="evidence" value="ECO:0007669"/>
    <property type="project" value="TreeGrafter"/>
</dbReference>
<dbReference type="AlphaFoldDB" id="G0IXM2"/>
<dbReference type="eggNOG" id="COG3669">
    <property type="taxonomic scope" value="Bacteria"/>
</dbReference>
<feature type="domain" description="F5/8 type C" evidence="7">
    <location>
        <begin position="595"/>
        <end position="688"/>
    </location>
</feature>
<keyword evidence="5" id="KW-0326">Glycosidase</keyword>
<dbReference type="SMR" id="G0IXM2"/>
<evidence type="ECO:0000256" key="6">
    <source>
        <dbReference type="SAM" id="SignalP"/>
    </source>
</evidence>
<dbReference type="InterPro" id="IPR057739">
    <property type="entry name" value="Glyco_hydro_29_N"/>
</dbReference>
<dbReference type="PANTHER" id="PTHR10030">
    <property type="entry name" value="ALPHA-L-FUCOSIDASE"/>
    <property type="match status" value="1"/>
</dbReference>
<dbReference type="STRING" id="880070.Cycma_3491"/>
<dbReference type="KEGG" id="cmr:Cycma_3491"/>
<dbReference type="Gene3D" id="2.60.120.260">
    <property type="entry name" value="Galactose-binding domain-like"/>
    <property type="match status" value="2"/>
</dbReference>
<evidence type="ECO:0000256" key="1">
    <source>
        <dbReference type="ARBA" id="ARBA00007951"/>
    </source>
</evidence>
<proteinExistence type="inferred from homology"/>
<dbReference type="SUPFAM" id="SSF49785">
    <property type="entry name" value="Galactose-binding domain-like"/>
    <property type="match status" value="2"/>
</dbReference>
<feature type="chain" id="PRO_5003400679" description="alpha-L-fucosidase" evidence="6">
    <location>
        <begin position="22"/>
        <end position="689"/>
    </location>
</feature>
<name>G0IXM2_CYCMS</name>
<comment type="similarity">
    <text evidence="1">Belongs to the glycosyl hydrolase 29 family.</text>
</comment>
<dbReference type="Gene3D" id="3.20.20.80">
    <property type="entry name" value="Glycosidases"/>
    <property type="match status" value="1"/>
</dbReference>
<dbReference type="Pfam" id="PF13287">
    <property type="entry name" value="Fn3_assoc"/>
    <property type="match status" value="1"/>
</dbReference>
<feature type="signal peptide" evidence="6">
    <location>
        <begin position="1"/>
        <end position="21"/>
    </location>
</feature>
<evidence type="ECO:0000256" key="5">
    <source>
        <dbReference type="ARBA" id="ARBA00023295"/>
    </source>
</evidence>
<accession>G0IXM2</accession>
<sequence>MMRKQLLFVLTLVLLASCRQTETEPIAPVHPIPDEKQLAWQDLEFYAFAHFNMNTFTNMEWGMGDEDPSLFNPTDFNPKQWAKVCKEAGMKGIIITAKHHDGFCLWPTATTEHSVKNAAWKDGKGDIIKEVSEAFRAEGLKFGVYLSPWDRNHPTYGTPEYISVFREQLRELLTNYGEIFEVWFDGANGGTGFYGGANEERRVDKKNYYDWPTTIKIVRELQPNAVIFGDAGPDVRWVGNEHGFAYPTTWSNLMRDSIYGGMPEYSKKYSSGQENGTHWVPAEADVSIRPGWYYHAYEDHKVRSLPELLDIYYNSIGRNSSLLLNFPVDRTGQIHENDVQQLMKLVTKVKEDFSQKVSLSVSNLSASSENGEHMVGNLLQPEMETFWNPKSGELPATVTIDFGEEQTFNRFLVQENISLGQRVKSFELEIKNENGQWEPLAKETTIGYKRILRLPDTKTSAVRFTVHDAKESPVISHLAFYNAPKLLLPPTISRDKNGLVRFDLSEEGLLSFYTLDGSDPKTDGLAYENSFELIKPGTLKAVSKDPITGKFSEPITITFSLAKKKWVVIAPEKDANHLIDDDPSTNYTSKQNRASIDMGETQEVSGFTYYPMQTRYMSGLIKDFEFYTSLDGKNWQKAASGEFGNIANSPIEQQVEFEPRTARYIRLVAKSTTDGQAATFAEIGVLLTE</sequence>
<dbReference type="Pfam" id="PF01120">
    <property type="entry name" value="Alpha_L_fucos"/>
    <property type="match status" value="1"/>
</dbReference>
<dbReference type="GO" id="GO:0006004">
    <property type="term" value="P:fucose metabolic process"/>
    <property type="evidence" value="ECO:0007669"/>
    <property type="project" value="TreeGrafter"/>
</dbReference>
<evidence type="ECO:0000256" key="4">
    <source>
        <dbReference type="ARBA" id="ARBA00022801"/>
    </source>
</evidence>
<organism evidence="8 9">
    <name type="scientific">Cyclobacterium marinum (strain ATCC 25205 / DSM 745 / LMG 13164 / NCIMB 1802)</name>
    <name type="common">Flectobacillus marinus</name>
    <dbReference type="NCBI Taxonomy" id="880070"/>
    <lineage>
        <taxon>Bacteria</taxon>
        <taxon>Pseudomonadati</taxon>
        <taxon>Bacteroidota</taxon>
        <taxon>Cytophagia</taxon>
        <taxon>Cytophagales</taxon>
        <taxon>Cyclobacteriaceae</taxon>
        <taxon>Cyclobacterium</taxon>
    </lineage>
</organism>
<dbReference type="InterPro" id="IPR008979">
    <property type="entry name" value="Galactose-bd-like_sf"/>
</dbReference>
<gene>
    <name evidence="8" type="ordered locus">Cycma_3491</name>
</gene>
<feature type="domain" description="F5/8 type C" evidence="7">
    <location>
        <begin position="346"/>
        <end position="483"/>
    </location>
</feature>
<evidence type="ECO:0000313" key="9">
    <source>
        <dbReference type="Proteomes" id="UP000001635"/>
    </source>
</evidence>
<keyword evidence="9" id="KW-1185">Reference proteome</keyword>
<protein>
    <recommendedName>
        <fullName evidence="2">alpha-L-fucosidase</fullName>
        <ecNumber evidence="2">3.2.1.51</ecNumber>
    </recommendedName>
</protein>
<dbReference type="EMBL" id="CP002955">
    <property type="protein sequence ID" value="AEL27211.1"/>
    <property type="molecule type" value="Genomic_DNA"/>
</dbReference>
<dbReference type="FunFam" id="3.20.20.80:FF:000052">
    <property type="entry name" value="Putative alpha-L-fucosidase 1"/>
    <property type="match status" value="1"/>
</dbReference>
<dbReference type="PROSITE" id="PS50022">
    <property type="entry name" value="FA58C_3"/>
    <property type="match status" value="2"/>
</dbReference>
<dbReference type="Proteomes" id="UP000001635">
    <property type="component" value="Chromosome"/>
</dbReference>
<dbReference type="InterPro" id="IPR017853">
    <property type="entry name" value="GH"/>
</dbReference>
<dbReference type="GO" id="GO:0004560">
    <property type="term" value="F:alpha-L-fucosidase activity"/>
    <property type="evidence" value="ECO:0007669"/>
    <property type="project" value="InterPro"/>
</dbReference>
<dbReference type="HOGENOM" id="CLU_002934_7_0_10"/>
<dbReference type="InterPro" id="IPR026876">
    <property type="entry name" value="Fn3_assoc_repeat"/>
</dbReference>
<dbReference type="InterPro" id="IPR000421">
    <property type="entry name" value="FA58C"/>
</dbReference>
<keyword evidence="4" id="KW-0378">Hydrolase</keyword>
<dbReference type="Pfam" id="PF00754">
    <property type="entry name" value="F5_F8_type_C"/>
    <property type="match status" value="2"/>
</dbReference>
<keyword evidence="3 6" id="KW-0732">Signal</keyword>
<dbReference type="RefSeq" id="WP_014021498.1">
    <property type="nucleotide sequence ID" value="NC_015914.1"/>
</dbReference>
<dbReference type="PANTHER" id="PTHR10030:SF37">
    <property type="entry name" value="ALPHA-L-FUCOSIDASE-RELATED"/>
    <property type="match status" value="1"/>
</dbReference>
<dbReference type="EC" id="3.2.1.51" evidence="2"/>
<dbReference type="PROSITE" id="PS51257">
    <property type="entry name" value="PROKAR_LIPOPROTEIN"/>
    <property type="match status" value="1"/>
</dbReference>
<dbReference type="InterPro" id="IPR000933">
    <property type="entry name" value="Glyco_hydro_29"/>
</dbReference>
<evidence type="ECO:0000313" key="8">
    <source>
        <dbReference type="EMBL" id="AEL27211.1"/>
    </source>
</evidence>
<reference evidence="9" key="1">
    <citation type="submission" date="2011-07" db="EMBL/GenBank/DDBJ databases">
        <title>The complete genome of Cyclobacterium marinum DSM 745.</title>
        <authorList>
            <person name="Lucas S."/>
            <person name="Han J."/>
            <person name="Lapidus A."/>
            <person name="Bruce D."/>
            <person name="Goodwin L."/>
            <person name="Pitluck S."/>
            <person name="Peters L."/>
            <person name="Kyrpides N."/>
            <person name="Mavromatis K."/>
            <person name="Ivanova N."/>
            <person name="Ovchinnikova G."/>
            <person name="Chertkov O."/>
            <person name="Detter J.C."/>
            <person name="Tapia R."/>
            <person name="Han C."/>
            <person name="Land M."/>
            <person name="Hauser L."/>
            <person name="Markowitz V."/>
            <person name="Cheng J.-F."/>
            <person name="Hugenholtz P."/>
            <person name="Woyke T."/>
            <person name="Wu D."/>
            <person name="Tindall B."/>
            <person name="Schuetze A."/>
            <person name="Brambilla E."/>
            <person name="Klenk H.-P."/>
            <person name="Eisen J.A."/>
        </authorList>
    </citation>
    <scope>NUCLEOTIDE SEQUENCE [LARGE SCALE GENOMIC DNA]</scope>
    <source>
        <strain evidence="9">ATCC 25205 / DSM 745 / LMG 13164 / NCIMB 1802</strain>
    </source>
</reference>
<evidence type="ECO:0000259" key="7">
    <source>
        <dbReference type="PROSITE" id="PS50022"/>
    </source>
</evidence>
<dbReference type="SMART" id="SM00812">
    <property type="entry name" value="Alpha_L_fucos"/>
    <property type="match status" value="1"/>
</dbReference>
<dbReference type="GO" id="GO:0016139">
    <property type="term" value="P:glycoside catabolic process"/>
    <property type="evidence" value="ECO:0007669"/>
    <property type="project" value="TreeGrafter"/>
</dbReference>
<evidence type="ECO:0000256" key="2">
    <source>
        <dbReference type="ARBA" id="ARBA00012662"/>
    </source>
</evidence>
<evidence type="ECO:0000256" key="3">
    <source>
        <dbReference type="ARBA" id="ARBA00022729"/>
    </source>
</evidence>
<dbReference type="SUPFAM" id="SSF51445">
    <property type="entry name" value="(Trans)glycosidases"/>
    <property type="match status" value="1"/>
</dbReference>